<accession>A0AAN7AB54</accession>
<protein>
    <recommendedName>
        <fullName evidence="3">DUF3669 domain-containing protein</fullName>
    </recommendedName>
</protein>
<reference evidence="1" key="1">
    <citation type="journal article" date="2023" name="Mol. Phylogenet. Evol.">
        <title>Genome-scale phylogeny and comparative genomics of the fungal order Sordariales.</title>
        <authorList>
            <person name="Hensen N."/>
            <person name="Bonometti L."/>
            <person name="Westerberg I."/>
            <person name="Brannstrom I.O."/>
            <person name="Guillou S."/>
            <person name="Cros-Aarteil S."/>
            <person name="Calhoun S."/>
            <person name="Haridas S."/>
            <person name="Kuo A."/>
            <person name="Mondo S."/>
            <person name="Pangilinan J."/>
            <person name="Riley R."/>
            <person name="LaButti K."/>
            <person name="Andreopoulos B."/>
            <person name="Lipzen A."/>
            <person name="Chen C."/>
            <person name="Yan M."/>
            <person name="Daum C."/>
            <person name="Ng V."/>
            <person name="Clum A."/>
            <person name="Steindorff A."/>
            <person name="Ohm R.A."/>
            <person name="Martin F."/>
            <person name="Silar P."/>
            <person name="Natvig D.O."/>
            <person name="Lalanne C."/>
            <person name="Gautier V."/>
            <person name="Ament-Velasquez S.L."/>
            <person name="Kruys A."/>
            <person name="Hutchinson M.I."/>
            <person name="Powell A.J."/>
            <person name="Barry K."/>
            <person name="Miller A.N."/>
            <person name="Grigoriev I.V."/>
            <person name="Debuchy R."/>
            <person name="Gladieux P."/>
            <person name="Hiltunen Thoren M."/>
            <person name="Johannesson H."/>
        </authorList>
    </citation>
    <scope>NUCLEOTIDE SEQUENCE</scope>
    <source>
        <strain evidence="1">PSN309</strain>
    </source>
</reference>
<dbReference type="PANTHER" id="PTHR40780">
    <property type="entry name" value="DUF3669 DOMAIN-CONTAINING PROTEIN"/>
    <property type="match status" value="1"/>
</dbReference>
<comment type="caution">
    <text evidence="1">The sequence shown here is derived from an EMBL/GenBank/DDBJ whole genome shotgun (WGS) entry which is preliminary data.</text>
</comment>
<dbReference type="AlphaFoldDB" id="A0AAN7AB54"/>
<proteinExistence type="predicted"/>
<dbReference type="PANTHER" id="PTHR40780:SF2">
    <property type="entry name" value="DUF3669 DOMAIN-CONTAINING PROTEIN"/>
    <property type="match status" value="1"/>
</dbReference>
<sequence>MSSRKYLKATDLAQLSAVDILQRCLNVETVVSTKSSFMQRSHLAVRYPDLQHIVEIGAGMQALSTNLVHEYSLHQAVVRAFDRYDGSVNSGVRVPRLFNIIRDTDEDFGTHNLDKFPTSYRTRGHMVTMDRILPLPKIVRKALISHFYARDGDVLPDPGAIDAILDIPQNKHCLVRTYLGRDTGVLTKHGFSLRNFPLFLKPMQELGLDVMGLASTMGKAFAIMHWGAGVNGDDVEFVLGSSVIQGTGVEALRLDVQQRAIGFYLLDFGQCYVVDLSDDRDIVYQGFKGAMVTGDNQLFIPHYEKSPHLYAAFRKGYIEAGQVILQERTLESKFSVVDFMNEYEEYAEDFLC</sequence>
<keyword evidence="2" id="KW-1185">Reference proteome</keyword>
<reference evidence="1" key="2">
    <citation type="submission" date="2023-05" db="EMBL/GenBank/DDBJ databases">
        <authorList>
            <consortium name="Lawrence Berkeley National Laboratory"/>
            <person name="Steindorff A."/>
            <person name="Hensen N."/>
            <person name="Bonometti L."/>
            <person name="Westerberg I."/>
            <person name="Brannstrom I.O."/>
            <person name="Guillou S."/>
            <person name="Cros-Aarteil S."/>
            <person name="Calhoun S."/>
            <person name="Haridas S."/>
            <person name="Kuo A."/>
            <person name="Mondo S."/>
            <person name="Pangilinan J."/>
            <person name="Riley R."/>
            <person name="Labutti K."/>
            <person name="Andreopoulos B."/>
            <person name="Lipzen A."/>
            <person name="Chen C."/>
            <person name="Yanf M."/>
            <person name="Daum C."/>
            <person name="Ng V."/>
            <person name="Clum A."/>
            <person name="Ohm R."/>
            <person name="Martin F."/>
            <person name="Silar P."/>
            <person name="Natvig D."/>
            <person name="Lalanne C."/>
            <person name="Gautier V."/>
            <person name="Ament-Velasquez S.L."/>
            <person name="Kruys A."/>
            <person name="Hutchinson M.I."/>
            <person name="Powell A.J."/>
            <person name="Barry K."/>
            <person name="Miller A.N."/>
            <person name="Grigoriev I.V."/>
            <person name="Debuchy R."/>
            <person name="Gladieux P."/>
            <person name="Thoren M.H."/>
            <person name="Johannesson H."/>
        </authorList>
    </citation>
    <scope>NUCLEOTIDE SEQUENCE</scope>
    <source>
        <strain evidence="1">PSN309</strain>
    </source>
</reference>
<dbReference type="Proteomes" id="UP001302126">
    <property type="component" value="Unassembled WGS sequence"/>
</dbReference>
<gene>
    <name evidence="1" type="ORF">QBC35DRAFT_518985</name>
</gene>
<evidence type="ECO:0008006" key="3">
    <source>
        <dbReference type="Google" id="ProtNLM"/>
    </source>
</evidence>
<evidence type="ECO:0000313" key="1">
    <source>
        <dbReference type="EMBL" id="KAK4182151.1"/>
    </source>
</evidence>
<organism evidence="1 2">
    <name type="scientific">Podospora australis</name>
    <dbReference type="NCBI Taxonomy" id="1536484"/>
    <lineage>
        <taxon>Eukaryota</taxon>
        <taxon>Fungi</taxon>
        <taxon>Dikarya</taxon>
        <taxon>Ascomycota</taxon>
        <taxon>Pezizomycotina</taxon>
        <taxon>Sordariomycetes</taxon>
        <taxon>Sordariomycetidae</taxon>
        <taxon>Sordariales</taxon>
        <taxon>Podosporaceae</taxon>
        <taxon>Podospora</taxon>
    </lineage>
</organism>
<dbReference type="EMBL" id="MU864737">
    <property type="protein sequence ID" value="KAK4182151.1"/>
    <property type="molecule type" value="Genomic_DNA"/>
</dbReference>
<evidence type="ECO:0000313" key="2">
    <source>
        <dbReference type="Proteomes" id="UP001302126"/>
    </source>
</evidence>
<name>A0AAN7AB54_9PEZI</name>